<dbReference type="Proteomes" id="UP001598300">
    <property type="component" value="Unassembled WGS sequence"/>
</dbReference>
<reference evidence="1 2" key="1">
    <citation type="submission" date="2024-09" db="EMBL/GenBank/DDBJ databases">
        <title>The Natural Products Discovery Center: Release of the First 8490 Sequenced Strains for Exploring Actinobacteria Biosynthetic Diversity.</title>
        <authorList>
            <person name="Kalkreuter E."/>
            <person name="Kautsar S.A."/>
            <person name="Yang D."/>
            <person name="Bader C.D."/>
            <person name="Teijaro C.N."/>
            <person name="Fluegel L."/>
            <person name="Davis C.M."/>
            <person name="Simpson J.R."/>
            <person name="Lauterbach L."/>
            <person name="Steele A.D."/>
            <person name="Gui C."/>
            <person name="Meng S."/>
            <person name="Li G."/>
            <person name="Viehrig K."/>
            <person name="Ye F."/>
            <person name="Su P."/>
            <person name="Kiefer A.F."/>
            <person name="Nichols A."/>
            <person name="Cepeda A.J."/>
            <person name="Yan W."/>
            <person name="Fan B."/>
            <person name="Jiang Y."/>
            <person name="Adhikari A."/>
            <person name="Zheng C.-J."/>
            <person name="Schuster L."/>
            <person name="Cowan T.M."/>
            <person name="Smanski M.J."/>
            <person name="Chevrette M.G."/>
            <person name="De Carvalho L.P.S."/>
            <person name="Shen B."/>
        </authorList>
    </citation>
    <scope>NUCLEOTIDE SEQUENCE [LARGE SCALE GENOMIC DNA]</scope>
    <source>
        <strain evidence="1 2">NPDC058584</strain>
    </source>
</reference>
<gene>
    <name evidence="1" type="ORF">ACFWR3_16120</name>
</gene>
<name>A0ABW6DXY1_9ACTN</name>
<evidence type="ECO:0000313" key="1">
    <source>
        <dbReference type="EMBL" id="MFD3957591.1"/>
    </source>
</evidence>
<accession>A0ABW6DXY1</accession>
<evidence type="ECO:0000313" key="2">
    <source>
        <dbReference type="Proteomes" id="UP001598300"/>
    </source>
</evidence>
<keyword evidence="2" id="KW-1185">Reference proteome</keyword>
<dbReference type="EMBL" id="JBHXPM010000013">
    <property type="protein sequence ID" value="MFD3957591.1"/>
    <property type="molecule type" value="Genomic_DNA"/>
</dbReference>
<organism evidence="1 2">
    <name type="scientific">Streptomyces bacillaris</name>
    <dbReference type="NCBI Taxonomy" id="68179"/>
    <lineage>
        <taxon>Bacteria</taxon>
        <taxon>Bacillati</taxon>
        <taxon>Actinomycetota</taxon>
        <taxon>Actinomycetes</taxon>
        <taxon>Kitasatosporales</taxon>
        <taxon>Streptomycetaceae</taxon>
        <taxon>Streptomyces</taxon>
    </lineage>
</organism>
<sequence length="119" mass="13309">MNAPLPRAYWCHADVDDGPYHPAPDGLVTTAPGPAVAWMRESVRGMTPRLDRDAFHRAWAWLGDHRGAAVAVQALRRGQLYAYELDTPAARWRWTAYPVSVLPLPLDHLPIEPPVRSHA</sequence>
<protein>
    <submittedName>
        <fullName evidence="1">Uncharacterized protein</fullName>
    </submittedName>
</protein>
<dbReference type="RefSeq" id="WP_244210303.1">
    <property type="nucleotide sequence ID" value="NZ_JBHVRE010000014.1"/>
</dbReference>
<comment type="caution">
    <text evidence="1">The sequence shown here is derived from an EMBL/GenBank/DDBJ whole genome shotgun (WGS) entry which is preliminary data.</text>
</comment>
<proteinExistence type="predicted"/>